<proteinExistence type="predicted"/>
<evidence type="ECO:0000313" key="1">
    <source>
        <dbReference type="EMBL" id="PMD18954.1"/>
    </source>
</evidence>
<dbReference type="OrthoDB" id="432412at2759"/>
<dbReference type="EMBL" id="KZ613491">
    <property type="protein sequence ID" value="PMD18954.1"/>
    <property type="molecule type" value="Genomic_DNA"/>
</dbReference>
<keyword evidence="2" id="KW-1185">Reference proteome</keyword>
<accession>A0A2J6PYB1</accession>
<dbReference type="AlphaFoldDB" id="A0A2J6PYB1"/>
<name>A0A2J6PYB1_9HELO</name>
<dbReference type="Proteomes" id="UP000235672">
    <property type="component" value="Unassembled WGS sequence"/>
</dbReference>
<protein>
    <submittedName>
        <fullName evidence="1">Uncharacterized protein</fullName>
    </submittedName>
</protein>
<reference evidence="1 2" key="1">
    <citation type="submission" date="2016-05" db="EMBL/GenBank/DDBJ databases">
        <title>A degradative enzymes factory behind the ericoid mycorrhizal symbiosis.</title>
        <authorList>
            <consortium name="DOE Joint Genome Institute"/>
            <person name="Martino E."/>
            <person name="Morin E."/>
            <person name="Grelet G."/>
            <person name="Kuo A."/>
            <person name="Kohler A."/>
            <person name="Daghino S."/>
            <person name="Barry K."/>
            <person name="Choi C."/>
            <person name="Cichocki N."/>
            <person name="Clum A."/>
            <person name="Copeland A."/>
            <person name="Hainaut M."/>
            <person name="Haridas S."/>
            <person name="Labutti K."/>
            <person name="Lindquist E."/>
            <person name="Lipzen A."/>
            <person name="Khouja H.-R."/>
            <person name="Murat C."/>
            <person name="Ohm R."/>
            <person name="Olson A."/>
            <person name="Spatafora J."/>
            <person name="Veneault-Fourrey C."/>
            <person name="Henrissat B."/>
            <person name="Grigoriev I."/>
            <person name="Martin F."/>
            <person name="Perotto S."/>
        </authorList>
    </citation>
    <scope>NUCLEOTIDE SEQUENCE [LARGE SCALE GENOMIC DNA]</scope>
    <source>
        <strain evidence="1 2">UAMH 7357</strain>
    </source>
</reference>
<evidence type="ECO:0000313" key="2">
    <source>
        <dbReference type="Proteomes" id="UP000235672"/>
    </source>
</evidence>
<gene>
    <name evidence="1" type="ORF">NA56DRAFT_647424</name>
</gene>
<sequence>MPPIHRILVKTHHMTSRKKILTLTQAAHNLQCSLLLKTGPHPPGIMLAEGEQAEEWLKVVKVIGASCIWIVRGIRLIKK</sequence>
<organism evidence="1 2">
    <name type="scientific">Hyaloscypha hepaticicola</name>
    <dbReference type="NCBI Taxonomy" id="2082293"/>
    <lineage>
        <taxon>Eukaryota</taxon>
        <taxon>Fungi</taxon>
        <taxon>Dikarya</taxon>
        <taxon>Ascomycota</taxon>
        <taxon>Pezizomycotina</taxon>
        <taxon>Leotiomycetes</taxon>
        <taxon>Helotiales</taxon>
        <taxon>Hyaloscyphaceae</taxon>
        <taxon>Hyaloscypha</taxon>
    </lineage>
</organism>